<evidence type="ECO:0000313" key="11">
    <source>
        <dbReference type="Proteomes" id="UP000339690"/>
    </source>
</evidence>
<keyword evidence="6 7" id="KW-0472">Membrane</keyword>
<organism evidence="10 11">
    <name type="scientific">Gracilibacillus salitolerans</name>
    <dbReference type="NCBI Taxonomy" id="2663022"/>
    <lineage>
        <taxon>Bacteria</taxon>
        <taxon>Bacillati</taxon>
        <taxon>Bacillota</taxon>
        <taxon>Bacilli</taxon>
        <taxon>Bacillales</taxon>
        <taxon>Bacillaceae</taxon>
        <taxon>Gracilibacillus</taxon>
    </lineage>
</organism>
<dbReference type="Proteomes" id="UP000339690">
    <property type="component" value="Chromosome"/>
</dbReference>
<sequence>MKRRNKRPEKKGAPKWMVTYSDMVTLILVFFVLLFSMSQIDAEKFRAIADAFRSETIFEAMPSIIEEQFPTENVEVLKEEENDDKSEDTTPGEAQEGQEQPEPELNTVEGTPDQDELDELLAEVEAYLNENDLNQVISATRTDQGIVLVLQESVLFQSGEAEVLEPAKPFLNKVSTLLTNIPNEVRVEGHTDNRPISSYRYPSNWELSGARASSVIRFLIDSNDFNESRFIAAGFGDTRPVASNDNAEGWSANRRVEIVILDSTEES</sequence>
<evidence type="ECO:0000259" key="9">
    <source>
        <dbReference type="PROSITE" id="PS51123"/>
    </source>
</evidence>
<dbReference type="Pfam" id="PF13677">
    <property type="entry name" value="MotB_plug"/>
    <property type="match status" value="1"/>
</dbReference>
<dbReference type="PANTHER" id="PTHR30329">
    <property type="entry name" value="STATOR ELEMENT OF FLAGELLAR MOTOR COMPLEX"/>
    <property type="match status" value="1"/>
</dbReference>
<dbReference type="Gene3D" id="3.30.1330.60">
    <property type="entry name" value="OmpA-like domain"/>
    <property type="match status" value="1"/>
</dbReference>
<feature type="region of interest" description="Disordered" evidence="8">
    <location>
        <begin position="78"/>
        <end position="111"/>
    </location>
</feature>
<dbReference type="EMBL" id="CP045915">
    <property type="protein sequence ID" value="QGH35350.1"/>
    <property type="molecule type" value="Genomic_DNA"/>
</dbReference>
<evidence type="ECO:0000256" key="4">
    <source>
        <dbReference type="ARBA" id="ARBA00022692"/>
    </source>
</evidence>
<dbReference type="PROSITE" id="PS51123">
    <property type="entry name" value="OMPA_2"/>
    <property type="match status" value="1"/>
</dbReference>
<dbReference type="KEGG" id="grc:GI584_15390"/>
<comment type="subcellular location">
    <subcellularLocation>
        <location evidence="1">Cell membrane</location>
        <topology evidence="1">Single-pass membrane protein</topology>
    </subcellularLocation>
</comment>
<proteinExistence type="inferred from homology"/>
<keyword evidence="10" id="KW-0966">Cell projection</keyword>
<keyword evidence="5" id="KW-1133">Transmembrane helix</keyword>
<dbReference type="GO" id="GO:0005886">
    <property type="term" value="C:plasma membrane"/>
    <property type="evidence" value="ECO:0007669"/>
    <property type="project" value="UniProtKB-SubCell"/>
</dbReference>
<dbReference type="CDD" id="cd07185">
    <property type="entry name" value="OmpA_C-like"/>
    <property type="match status" value="1"/>
</dbReference>
<evidence type="ECO:0000256" key="1">
    <source>
        <dbReference type="ARBA" id="ARBA00004162"/>
    </source>
</evidence>
<evidence type="ECO:0000256" key="8">
    <source>
        <dbReference type="SAM" id="MobiDB-lite"/>
    </source>
</evidence>
<keyword evidence="10" id="KW-0969">Cilium</keyword>
<dbReference type="Pfam" id="PF00691">
    <property type="entry name" value="OmpA"/>
    <property type="match status" value="1"/>
</dbReference>
<evidence type="ECO:0000256" key="5">
    <source>
        <dbReference type="ARBA" id="ARBA00022989"/>
    </source>
</evidence>
<evidence type="ECO:0000256" key="2">
    <source>
        <dbReference type="ARBA" id="ARBA00008914"/>
    </source>
</evidence>
<feature type="compositionally biased region" description="Low complexity" evidence="8">
    <location>
        <begin position="91"/>
        <end position="104"/>
    </location>
</feature>
<evidence type="ECO:0000256" key="7">
    <source>
        <dbReference type="PROSITE-ProRule" id="PRU00473"/>
    </source>
</evidence>
<comment type="similarity">
    <text evidence="2">Belongs to the MotB family.</text>
</comment>
<accession>A0A5Q2TNC1</accession>
<dbReference type="RefSeq" id="WP_100359888.1">
    <property type="nucleotide sequence ID" value="NZ_CP045915.1"/>
</dbReference>
<evidence type="ECO:0000256" key="3">
    <source>
        <dbReference type="ARBA" id="ARBA00022475"/>
    </source>
</evidence>
<keyword evidence="10" id="KW-0282">Flagellum</keyword>
<protein>
    <submittedName>
        <fullName evidence="10">Flagellar motor protein MotB</fullName>
    </submittedName>
</protein>
<dbReference type="AlphaFoldDB" id="A0A5Q2TNC1"/>
<dbReference type="InterPro" id="IPR050330">
    <property type="entry name" value="Bact_OuterMem_StrucFunc"/>
</dbReference>
<evidence type="ECO:0000256" key="6">
    <source>
        <dbReference type="ARBA" id="ARBA00023136"/>
    </source>
</evidence>
<feature type="domain" description="OmpA-like" evidence="9">
    <location>
        <begin position="141"/>
        <end position="264"/>
    </location>
</feature>
<keyword evidence="4" id="KW-0812">Transmembrane</keyword>
<dbReference type="PANTHER" id="PTHR30329:SF16">
    <property type="entry name" value="CHEMOTAXIS MOTB PROTEIN"/>
    <property type="match status" value="1"/>
</dbReference>
<reference evidence="10 11" key="1">
    <citation type="submission" date="2019-11" db="EMBL/GenBank/DDBJ databases">
        <title>Gracilibacillus salitolerans sp. nov., a moderate halophile isolated from a saline soil in northwest China.</title>
        <authorList>
            <person name="Gan L."/>
        </authorList>
    </citation>
    <scope>NUCLEOTIDE SEQUENCE [LARGE SCALE GENOMIC DNA]</scope>
    <source>
        <strain evidence="10 11">SCU50</strain>
    </source>
</reference>
<evidence type="ECO:0000313" key="10">
    <source>
        <dbReference type="EMBL" id="QGH35350.1"/>
    </source>
</evidence>
<keyword evidence="3" id="KW-1003">Cell membrane</keyword>
<keyword evidence="11" id="KW-1185">Reference proteome</keyword>
<dbReference type="InterPro" id="IPR036737">
    <property type="entry name" value="OmpA-like_sf"/>
</dbReference>
<dbReference type="SUPFAM" id="SSF103088">
    <property type="entry name" value="OmpA-like"/>
    <property type="match status" value="1"/>
</dbReference>
<gene>
    <name evidence="10" type="primary">motB</name>
    <name evidence="10" type="ORF">GI584_15390</name>
</gene>
<dbReference type="InterPro" id="IPR006665">
    <property type="entry name" value="OmpA-like"/>
</dbReference>
<dbReference type="InterPro" id="IPR025713">
    <property type="entry name" value="MotB-like_N_dom"/>
</dbReference>
<dbReference type="NCBIfam" id="NF005382">
    <property type="entry name" value="PRK06925.1"/>
    <property type="match status" value="1"/>
</dbReference>
<name>A0A5Q2TNC1_9BACI</name>